<organism evidence="3 4">
    <name type="scientific">Quadrisphaera setariae</name>
    <dbReference type="NCBI Taxonomy" id="2593304"/>
    <lineage>
        <taxon>Bacteria</taxon>
        <taxon>Bacillati</taxon>
        <taxon>Actinomycetota</taxon>
        <taxon>Actinomycetes</taxon>
        <taxon>Kineosporiales</taxon>
        <taxon>Kineosporiaceae</taxon>
        <taxon>Quadrisphaera</taxon>
    </lineage>
</organism>
<protein>
    <submittedName>
        <fullName evidence="3">DUF2304 domain-containing protein</fullName>
    </submittedName>
</protein>
<dbReference type="OrthoDB" id="8904808at2"/>
<feature type="transmembrane region" description="Helical" evidence="2">
    <location>
        <begin position="6"/>
        <end position="24"/>
    </location>
</feature>
<feature type="transmembrane region" description="Helical" evidence="2">
    <location>
        <begin position="70"/>
        <end position="88"/>
    </location>
</feature>
<comment type="caution">
    <text evidence="3">The sequence shown here is derived from an EMBL/GenBank/DDBJ whole genome shotgun (WGS) entry which is preliminary data.</text>
</comment>
<reference evidence="3 4" key="1">
    <citation type="submission" date="2019-07" db="EMBL/GenBank/DDBJ databases">
        <title>Quadrisphaera sp. strain DD2A genome sequencing and assembly.</title>
        <authorList>
            <person name="Kim I."/>
        </authorList>
    </citation>
    <scope>NUCLEOTIDE SEQUENCE [LARGE SCALE GENOMIC DNA]</scope>
    <source>
        <strain evidence="3 4">DD2A</strain>
    </source>
</reference>
<dbReference type="InterPro" id="IPR019277">
    <property type="entry name" value="DUF2304"/>
</dbReference>
<keyword evidence="4" id="KW-1185">Reference proteome</keyword>
<keyword evidence="2" id="KW-1133">Transmembrane helix</keyword>
<dbReference type="EMBL" id="VKAC01000001">
    <property type="protein sequence ID" value="TXR57967.1"/>
    <property type="molecule type" value="Genomic_DNA"/>
</dbReference>
<accession>A0A5C8ZJC4</accession>
<feature type="compositionally biased region" description="Low complexity" evidence="1">
    <location>
        <begin position="141"/>
        <end position="160"/>
    </location>
</feature>
<name>A0A5C8ZJC4_9ACTN</name>
<keyword evidence="2" id="KW-0472">Membrane</keyword>
<dbReference type="Proteomes" id="UP000321234">
    <property type="component" value="Unassembled WGS sequence"/>
</dbReference>
<feature type="transmembrane region" description="Helical" evidence="2">
    <location>
        <begin position="36"/>
        <end position="55"/>
    </location>
</feature>
<evidence type="ECO:0000313" key="4">
    <source>
        <dbReference type="Proteomes" id="UP000321234"/>
    </source>
</evidence>
<dbReference type="RefSeq" id="WP_147924578.1">
    <property type="nucleotide sequence ID" value="NZ_VKAC01000001.1"/>
</dbReference>
<evidence type="ECO:0000256" key="2">
    <source>
        <dbReference type="SAM" id="Phobius"/>
    </source>
</evidence>
<gene>
    <name evidence="3" type="ORF">FMM08_01715</name>
</gene>
<sequence>MESVLIKALLMVGIGVVALLFVRGHSTARHQAMRRVAVVGFVCLSIASLLFPQTWQSAASLLGVGRGTDLLLYATIIAFLGFMVTTYLRTRDLQRQVTVLSRRLALDEAAARAAAADAAAAQAAALASLATTTAAAQLVPPTAAAPAASSPGAPETAAAGVPSRRAVPAPRTVPAR</sequence>
<feature type="region of interest" description="Disordered" evidence="1">
    <location>
        <begin position="141"/>
        <end position="176"/>
    </location>
</feature>
<evidence type="ECO:0000313" key="3">
    <source>
        <dbReference type="EMBL" id="TXR57967.1"/>
    </source>
</evidence>
<keyword evidence="2" id="KW-0812">Transmembrane</keyword>
<evidence type="ECO:0000256" key="1">
    <source>
        <dbReference type="SAM" id="MobiDB-lite"/>
    </source>
</evidence>
<dbReference type="AlphaFoldDB" id="A0A5C8ZJC4"/>
<proteinExistence type="predicted"/>
<dbReference type="Pfam" id="PF10066">
    <property type="entry name" value="DUF2304"/>
    <property type="match status" value="1"/>
</dbReference>